<sequence>MPEGSSAQPLVKYSEHRRKVTKFYKAKSRTRHLAGGDIPRLVRISVTDPEATDSSGDDDDDEPARRRVKLYVDEISVEAPHGGGGAAAAELSWPCRKKAGSRSPAVAGKKFRGVRRRPWGKWAAEIRDPARRMRIWLGTYDTAEEAAKVYDSAAIQLRGPDAMTNFSVEVSPPPATASSGSGGYDSGEESRNLSSPTSVLRYCSSKEAAAPPPQKSELRKETTEEEGGGGNFNGGIFEDLRLDLGELLPLEEAAGSFFDDYLCFDSTAAGVFTEPCAGDEFLLEEFLSLEAEMGGGIVFSGAGRAAPPPWHDSFFQDVGDVADLFSSDPLLVP</sequence>
<dbReference type="FunFam" id="3.30.730.10:FF:000001">
    <property type="entry name" value="Ethylene-responsive transcription factor 2"/>
    <property type="match status" value="1"/>
</dbReference>
<accession>A0A7I8LJC3</accession>
<dbReference type="Pfam" id="PF00847">
    <property type="entry name" value="AP2"/>
    <property type="match status" value="1"/>
</dbReference>
<feature type="region of interest" description="Disordered" evidence="6">
    <location>
        <begin position="35"/>
        <end position="65"/>
    </location>
</feature>
<reference evidence="8" key="1">
    <citation type="submission" date="2020-02" db="EMBL/GenBank/DDBJ databases">
        <authorList>
            <person name="Scholz U."/>
            <person name="Mascher M."/>
            <person name="Fiebig A."/>
        </authorList>
    </citation>
    <scope>NUCLEOTIDE SEQUENCE</scope>
</reference>
<dbReference type="PRINTS" id="PR00367">
    <property type="entry name" value="ETHRSPELEMNT"/>
</dbReference>
<dbReference type="PANTHER" id="PTHR31194">
    <property type="entry name" value="SHN SHINE , DNA BINDING / TRANSCRIPTION FACTOR"/>
    <property type="match status" value="1"/>
</dbReference>
<keyword evidence="2" id="KW-0805">Transcription regulation</keyword>
<comment type="subcellular location">
    <subcellularLocation>
        <location evidence="1">Nucleus</location>
    </subcellularLocation>
</comment>
<dbReference type="Proteomes" id="UP000663760">
    <property type="component" value="Chromosome 17"/>
</dbReference>
<dbReference type="SMART" id="SM00380">
    <property type="entry name" value="AP2"/>
    <property type="match status" value="1"/>
</dbReference>
<protein>
    <recommendedName>
        <fullName evidence="7">AP2/ERF domain-containing protein</fullName>
    </recommendedName>
</protein>
<dbReference type="EMBL" id="LR746280">
    <property type="protein sequence ID" value="CAA7410137.1"/>
    <property type="molecule type" value="Genomic_DNA"/>
</dbReference>
<evidence type="ECO:0000313" key="9">
    <source>
        <dbReference type="Proteomes" id="UP000663760"/>
    </source>
</evidence>
<dbReference type="InterPro" id="IPR036955">
    <property type="entry name" value="AP2/ERF_dom_sf"/>
</dbReference>
<dbReference type="PANTHER" id="PTHR31194:SF218">
    <property type="entry name" value="AP2_ERF DOMAIN-CONTAINING PROTEIN"/>
    <property type="match status" value="1"/>
</dbReference>
<gene>
    <name evidence="8" type="ORF">SI8410_17020815</name>
</gene>
<evidence type="ECO:0000256" key="2">
    <source>
        <dbReference type="ARBA" id="ARBA00023015"/>
    </source>
</evidence>
<dbReference type="InterPro" id="IPR016177">
    <property type="entry name" value="DNA-bd_dom_sf"/>
</dbReference>
<evidence type="ECO:0000256" key="5">
    <source>
        <dbReference type="ARBA" id="ARBA00023242"/>
    </source>
</evidence>
<keyword evidence="4" id="KW-0804">Transcription</keyword>
<evidence type="ECO:0000259" key="7">
    <source>
        <dbReference type="PROSITE" id="PS51032"/>
    </source>
</evidence>
<organism evidence="8 9">
    <name type="scientific">Spirodela intermedia</name>
    <name type="common">Intermediate duckweed</name>
    <dbReference type="NCBI Taxonomy" id="51605"/>
    <lineage>
        <taxon>Eukaryota</taxon>
        <taxon>Viridiplantae</taxon>
        <taxon>Streptophyta</taxon>
        <taxon>Embryophyta</taxon>
        <taxon>Tracheophyta</taxon>
        <taxon>Spermatophyta</taxon>
        <taxon>Magnoliopsida</taxon>
        <taxon>Liliopsida</taxon>
        <taxon>Araceae</taxon>
        <taxon>Lemnoideae</taxon>
        <taxon>Spirodela</taxon>
    </lineage>
</organism>
<dbReference type="CDD" id="cd00018">
    <property type="entry name" value="AP2"/>
    <property type="match status" value="1"/>
</dbReference>
<keyword evidence="9" id="KW-1185">Reference proteome</keyword>
<dbReference type="AlphaFoldDB" id="A0A7I8LJC3"/>
<evidence type="ECO:0000313" key="8">
    <source>
        <dbReference type="EMBL" id="CAA7410137.1"/>
    </source>
</evidence>
<dbReference type="OrthoDB" id="777519at2759"/>
<evidence type="ECO:0000256" key="1">
    <source>
        <dbReference type="ARBA" id="ARBA00004123"/>
    </source>
</evidence>
<keyword evidence="5" id="KW-0539">Nucleus</keyword>
<dbReference type="Gene3D" id="3.30.730.10">
    <property type="entry name" value="AP2/ERF domain"/>
    <property type="match status" value="1"/>
</dbReference>
<evidence type="ECO:0000256" key="4">
    <source>
        <dbReference type="ARBA" id="ARBA00023163"/>
    </source>
</evidence>
<dbReference type="GO" id="GO:0005634">
    <property type="term" value="C:nucleus"/>
    <property type="evidence" value="ECO:0007669"/>
    <property type="project" value="UniProtKB-SubCell"/>
</dbReference>
<name>A0A7I8LJC3_SPIIN</name>
<dbReference type="InterPro" id="IPR001471">
    <property type="entry name" value="AP2/ERF_dom"/>
</dbReference>
<dbReference type="SUPFAM" id="SSF54171">
    <property type="entry name" value="DNA-binding domain"/>
    <property type="match status" value="1"/>
</dbReference>
<evidence type="ECO:0000256" key="3">
    <source>
        <dbReference type="ARBA" id="ARBA00023125"/>
    </source>
</evidence>
<dbReference type="PROSITE" id="PS51032">
    <property type="entry name" value="AP2_ERF"/>
    <property type="match status" value="1"/>
</dbReference>
<dbReference type="GO" id="GO:0003700">
    <property type="term" value="F:DNA-binding transcription factor activity"/>
    <property type="evidence" value="ECO:0007669"/>
    <property type="project" value="InterPro"/>
</dbReference>
<feature type="domain" description="AP2/ERF" evidence="7">
    <location>
        <begin position="110"/>
        <end position="167"/>
    </location>
</feature>
<keyword evidence="3" id="KW-0238">DNA-binding</keyword>
<dbReference type="GO" id="GO:0003677">
    <property type="term" value="F:DNA binding"/>
    <property type="evidence" value="ECO:0007669"/>
    <property type="project" value="UniProtKB-KW"/>
</dbReference>
<dbReference type="InterPro" id="IPR050913">
    <property type="entry name" value="AP2/ERF_ERF"/>
</dbReference>
<feature type="region of interest" description="Disordered" evidence="6">
    <location>
        <begin position="165"/>
        <end position="232"/>
    </location>
</feature>
<proteinExistence type="predicted"/>
<evidence type="ECO:0000256" key="6">
    <source>
        <dbReference type="SAM" id="MobiDB-lite"/>
    </source>
</evidence>